<keyword evidence="8" id="KW-1185">Reference proteome</keyword>
<accession>A0A3N4K0A9</accession>
<keyword evidence="2" id="KW-0597">Phosphoprotein</keyword>
<feature type="compositionally biased region" description="Basic residues" evidence="6">
    <location>
        <begin position="65"/>
        <end position="108"/>
    </location>
</feature>
<evidence type="ECO:0000256" key="4">
    <source>
        <dbReference type="ARBA" id="ARBA00023043"/>
    </source>
</evidence>
<dbReference type="InterPro" id="IPR038753">
    <property type="entry name" value="NFKBIL1"/>
</dbReference>
<keyword evidence="5" id="KW-0539">Nucleus</keyword>
<organism evidence="7 8">
    <name type="scientific">Choiromyces venosus 120613-1</name>
    <dbReference type="NCBI Taxonomy" id="1336337"/>
    <lineage>
        <taxon>Eukaryota</taxon>
        <taxon>Fungi</taxon>
        <taxon>Dikarya</taxon>
        <taxon>Ascomycota</taxon>
        <taxon>Pezizomycotina</taxon>
        <taxon>Pezizomycetes</taxon>
        <taxon>Pezizales</taxon>
        <taxon>Tuberaceae</taxon>
        <taxon>Choiromyces</taxon>
    </lineage>
</organism>
<evidence type="ECO:0000256" key="2">
    <source>
        <dbReference type="ARBA" id="ARBA00022553"/>
    </source>
</evidence>
<dbReference type="EMBL" id="ML120361">
    <property type="protein sequence ID" value="RPB03763.1"/>
    <property type="molecule type" value="Genomic_DNA"/>
</dbReference>
<sequence length="354" mass="42029">MRPFEVNNDRLGVLHGLTQDSDPPRTDKRPSSPLKSKSRLPRASPPLEKKDRAPESKSDDPPQPRKSKFRFKKKHRKDLDHHRHSSSRHSHSHSHSYSSSRHKRSHHKPLNDDPAEYDDTYIPNLSSVNFPTAEDAFRESLFDAMADDEGAAFWEGVYGQPINIYPRPDGRGELERMTDDEYAEYVRSKMWEKTHEHVIEERKKREEARKARKQRDKEEQKMWEEEERSRRREEKVRRRLRDKARVEKQWKGYLEKWTEILAGKVDGGIPWPVESGKLEDVEKEALERFYMDIRGCLGEDEDLLDVLKAERIRWHPDKAQQRWNKRGLSEEEQKGITAIFQTVDSLWVEYKGRK</sequence>
<evidence type="ECO:0000256" key="5">
    <source>
        <dbReference type="ARBA" id="ARBA00023242"/>
    </source>
</evidence>
<gene>
    <name evidence="7" type="ORF">L873DRAFT_1800275</name>
</gene>
<evidence type="ECO:0000313" key="8">
    <source>
        <dbReference type="Proteomes" id="UP000276215"/>
    </source>
</evidence>
<reference evidence="7 8" key="1">
    <citation type="journal article" date="2018" name="Nat. Ecol. Evol.">
        <title>Pezizomycetes genomes reveal the molecular basis of ectomycorrhizal truffle lifestyle.</title>
        <authorList>
            <person name="Murat C."/>
            <person name="Payen T."/>
            <person name="Noel B."/>
            <person name="Kuo A."/>
            <person name="Morin E."/>
            <person name="Chen J."/>
            <person name="Kohler A."/>
            <person name="Krizsan K."/>
            <person name="Balestrini R."/>
            <person name="Da Silva C."/>
            <person name="Montanini B."/>
            <person name="Hainaut M."/>
            <person name="Levati E."/>
            <person name="Barry K.W."/>
            <person name="Belfiori B."/>
            <person name="Cichocki N."/>
            <person name="Clum A."/>
            <person name="Dockter R.B."/>
            <person name="Fauchery L."/>
            <person name="Guy J."/>
            <person name="Iotti M."/>
            <person name="Le Tacon F."/>
            <person name="Lindquist E.A."/>
            <person name="Lipzen A."/>
            <person name="Malagnac F."/>
            <person name="Mello A."/>
            <person name="Molinier V."/>
            <person name="Miyauchi S."/>
            <person name="Poulain J."/>
            <person name="Riccioni C."/>
            <person name="Rubini A."/>
            <person name="Sitrit Y."/>
            <person name="Splivallo R."/>
            <person name="Traeger S."/>
            <person name="Wang M."/>
            <person name="Zifcakova L."/>
            <person name="Wipf D."/>
            <person name="Zambonelli A."/>
            <person name="Paolocci F."/>
            <person name="Nowrousian M."/>
            <person name="Ottonello S."/>
            <person name="Baldrian P."/>
            <person name="Spatafora J.W."/>
            <person name="Henrissat B."/>
            <person name="Nagy L.G."/>
            <person name="Aury J.M."/>
            <person name="Wincker P."/>
            <person name="Grigoriev I.V."/>
            <person name="Bonfante P."/>
            <person name="Martin F.M."/>
        </authorList>
    </citation>
    <scope>NUCLEOTIDE SEQUENCE [LARGE SCALE GENOMIC DNA]</scope>
    <source>
        <strain evidence="7 8">120613-1</strain>
    </source>
</reference>
<keyword evidence="3" id="KW-0677">Repeat</keyword>
<feature type="region of interest" description="Disordered" evidence="6">
    <location>
        <begin position="197"/>
        <end position="230"/>
    </location>
</feature>
<dbReference type="Proteomes" id="UP000276215">
    <property type="component" value="Unassembled WGS sequence"/>
</dbReference>
<feature type="compositionally biased region" description="Basic and acidic residues" evidence="6">
    <location>
        <begin position="47"/>
        <end position="63"/>
    </location>
</feature>
<dbReference type="GO" id="GO:0043124">
    <property type="term" value="P:negative regulation of canonical NF-kappaB signal transduction"/>
    <property type="evidence" value="ECO:0007669"/>
    <property type="project" value="InterPro"/>
</dbReference>
<dbReference type="GO" id="GO:0005634">
    <property type="term" value="C:nucleus"/>
    <property type="evidence" value="ECO:0007669"/>
    <property type="project" value="UniProtKB-SubCell"/>
</dbReference>
<evidence type="ECO:0000256" key="6">
    <source>
        <dbReference type="SAM" id="MobiDB-lite"/>
    </source>
</evidence>
<evidence type="ECO:0000256" key="3">
    <source>
        <dbReference type="ARBA" id="ARBA00022737"/>
    </source>
</evidence>
<comment type="subcellular location">
    <subcellularLocation>
        <location evidence="1">Nucleus</location>
    </subcellularLocation>
</comment>
<evidence type="ECO:0000313" key="7">
    <source>
        <dbReference type="EMBL" id="RPB03763.1"/>
    </source>
</evidence>
<dbReference type="PANTHER" id="PTHR15263">
    <property type="entry name" value="I-KAPPA-B-LIKE PROTEIN IKBL"/>
    <property type="match status" value="1"/>
</dbReference>
<dbReference type="PANTHER" id="PTHR15263:SF1">
    <property type="entry name" value="NF-KAPPA-B INHIBITOR-LIKE PROTEIN 1"/>
    <property type="match status" value="1"/>
</dbReference>
<evidence type="ECO:0000256" key="1">
    <source>
        <dbReference type="ARBA" id="ARBA00004123"/>
    </source>
</evidence>
<dbReference type="OrthoDB" id="412109at2759"/>
<protein>
    <submittedName>
        <fullName evidence="7">Uncharacterized protein</fullName>
    </submittedName>
</protein>
<feature type="region of interest" description="Disordered" evidence="6">
    <location>
        <begin position="1"/>
        <end position="124"/>
    </location>
</feature>
<dbReference type="AlphaFoldDB" id="A0A3N4K0A9"/>
<name>A0A3N4K0A9_9PEZI</name>
<keyword evidence="4" id="KW-0040">ANK repeat</keyword>
<proteinExistence type="predicted"/>